<feature type="compositionally biased region" description="Basic and acidic residues" evidence="2">
    <location>
        <begin position="308"/>
        <end position="341"/>
    </location>
</feature>
<dbReference type="PANTHER" id="PTHR21549:SF0">
    <property type="entry name" value="COILED-COIL DOMAIN-CONTAINING PROTEIN 112"/>
    <property type="match status" value="1"/>
</dbReference>
<feature type="compositionally biased region" description="Basic and acidic residues" evidence="2">
    <location>
        <begin position="348"/>
        <end position="371"/>
    </location>
</feature>
<feature type="region of interest" description="Disordered" evidence="2">
    <location>
        <begin position="292"/>
        <end position="371"/>
    </location>
</feature>
<keyword evidence="1" id="KW-0175">Coiled coil</keyword>
<evidence type="ECO:0000256" key="1">
    <source>
        <dbReference type="ARBA" id="ARBA00023054"/>
    </source>
</evidence>
<keyword evidence="4" id="KW-1185">Reference proteome</keyword>
<evidence type="ECO:0000256" key="2">
    <source>
        <dbReference type="SAM" id="MobiDB-lite"/>
    </source>
</evidence>
<dbReference type="InterPro" id="IPR039902">
    <property type="entry name" value="CCDC148/CCDC112"/>
</dbReference>
<protein>
    <submittedName>
        <fullName evidence="3">Coiled-coil domain-containing protein 112</fullName>
    </submittedName>
</protein>
<dbReference type="PANTHER" id="PTHR21549">
    <property type="entry name" value="MUTATED IN BLADDER CANCER 1"/>
    <property type="match status" value="1"/>
</dbReference>
<dbReference type="AlphaFoldDB" id="A0AAV1G9J9"/>
<dbReference type="EMBL" id="OY660875">
    <property type="protein sequence ID" value="CAJ1068957.1"/>
    <property type="molecule type" value="Genomic_DNA"/>
</dbReference>
<organism evidence="3 4">
    <name type="scientific">Xyrichtys novacula</name>
    <name type="common">Pearly razorfish</name>
    <name type="synonym">Hemipteronotus novacula</name>
    <dbReference type="NCBI Taxonomy" id="13765"/>
    <lineage>
        <taxon>Eukaryota</taxon>
        <taxon>Metazoa</taxon>
        <taxon>Chordata</taxon>
        <taxon>Craniata</taxon>
        <taxon>Vertebrata</taxon>
        <taxon>Euteleostomi</taxon>
        <taxon>Actinopterygii</taxon>
        <taxon>Neopterygii</taxon>
        <taxon>Teleostei</taxon>
        <taxon>Neoteleostei</taxon>
        <taxon>Acanthomorphata</taxon>
        <taxon>Eupercaria</taxon>
        <taxon>Labriformes</taxon>
        <taxon>Labridae</taxon>
        <taxon>Xyrichtys</taxon>
    </lineage>
</organism>
<gene>
    <name evidence="3" type="ORF">XNOV1_A038619</name>
</gene>
<reference evidence="3" key="1">
    <citation type="submission" date="2023-08" db="EMBL/GenBank/DDBJ databases">
        <authorList>
            <person name="Alioto T."/>
            <person name="Alioto T."/>
            <person name="Gomez Garrido J."/>
        </authorList>
    </citation>
    <scope>NUCLEOTIDE SEQUENCE</scope>
</reference>
<dbReference type="Proteomes" id="UP001178508">
    <property type="component" value="Chromosome 12"/>
</dbReference>
<proteinExistence type="predicted"/>
<evidence type="ECO:0000313" key="4">
    <source>
        <dbReference type="Proteomes" id="UP001178508"/>
    </source>
</evidence>
<feature type="region of interest" description="Disordered" evidence="2">
    <location>
        <begin position="389"/>
        <end position="409"/>
    </location>
</feature>
<sequence length="504" mass="60069">MASLATAGCTVKRCSHGDGDFTVHQPCSPDPPSSDNVDHRMATQEALKFLREAEKNRRLVEKLEKERTLIIQCRKNGWTDVYGQLEEYEKVLDGERNADKMNFQKQLLKIHNGVRKFQRHLTDVKPTSELIEQLKEIMSEVEISINTLKEEQRSSFEELLKDERTCRQEITAYEKKIENWSQTVLPERPKQQSALTLKTKSLDTDLPVEVRAFEIFLQKTGGSNGGWDQFDHQVFLKVRMKHSGQPAYRKEAKLYLPGKTVEEIEQHEEWYQELISLQDRKREAIQTWKAIKQQERQTRIQSQEEAGEAERREKEAKSQAHLHKTEEERRETAQQLEEWREKRKRKQRQEEEQRLAEEIQKSRQAKEERRRQLEVKMAIEKQLLLRREEKKEEERRRKEEEQREMDERRKEAAKGIKYFNERDLHKVEAKLQEKKLREKEEEERQRRITAKLKDKVDGHISRDTSRLIRPTKGWEERMKHVGPSGGGPVLQMFHRAIPTWRQGL</sequence>
<name>A0AAV1G9J9_XYRNO</name>
<accession>A0AAV1G9J9</accession>
<evidence type="ECO:0000313" key="3">
    <source>
        <dbReference type="EMBL" id="CAJ1068957.1"/>
    </source>
</evidence>